<dbReference type="PANTHER" id="PTHR46237">
    <property type="entry name" value="CYTOCHROME B5 REDUCTASE 4 FAMILY MEMBER"/>
    <property type="match status" value="1"/>
</dbReference>
<keyword evidence="2" id="KW-0479">Metal-binding</keyword>
<dbReference type="PROSITE" id="PS50255">
    <property type="entry name" value="CYTOCHROME_B5_2"/>
    <property type="match status" value="1"/>
</dbReference>
<dbReference type="InterPro" id="IPR051872">
    <property type="entry name" value="Cytochrome_b5/Flavoprotein_Rdt"/>
</dbReference>
<feature type="domain" description="Cytochrome b5 heme-binding" evidence="4">
    <location>
        <begin position="48"/>
        <end position="123"/>
    </location>
</feature>
<dbReference type="Proteomes" id="UP000785679">
    <property type="component" value="Unassembled WGS sequence"/>
</dbReference>
<sequence length="124" mass="13825">MTRAKGAGSGGILASLPRAKVPVKDGMSQSKFIRETWGMQGIVQNPNDVYYTPDEVALHNKEDDSWTILNGRIYDITEYAKVHPGGRKIFLGKGKDCTELYNKYHPWVNGAALIGRYQVGVLKR</sequence>
<dbReference type="Gene3D" id="3.10.120.10">
    <property type="entry name" value="Cytochrome b5-like heme/steroid binding domain"/>
    <property type="match status" value="1"/>
</dbReference>
<dbReference type="PANTHER" id="PTHR46237:SF1">
    <property type="entry name" value="CYTOCHROME B5 REDUCTASE 4"/>
    <property type="match status" value="1"/>
</dbReference>
<dbReference type="AlphaFoldDB" id="A0A8J8NFD7"/>
<protein>
    <recommendedName>
        <fullName evidence="4">Cytochrome b5 heme-binding domain-containing protein</fullName>
    </recommendedName>
</protein>
<dbReference type="GO" id="GO:0005737">
    <property type="term" value="C:cytoplasm"/>
    <property type="evidence" value="ECO:0007669"/>
    <property type="project" value="TreeGrafter"/>
</dbReference>
<dbReference type="GO" id="GO:0004128">
    <property type="term" value="F:cytochrome-b5 reductase activity, acting on NAD(P)H"/>
    <property type="evidence" value="ECO:0007669"/>
    <property type="project" value="TreeGrafter"/>
</dbReference>
<reference evidence="5" key="1">
    <citation type="submission" date="2019-06" db="EMBL/GenBank/DDBJ databases">
        <authorList>
            <person name="Zheng W."/>
        </authorList>
    </citation>
    <scope>NUCLEOTIDE SEQUENCE</scope>
    <source>
        <strain evidence="5">QDHG01</strain>
    </source>
</reference>
<organism evidence="5 6">
    <name type="scientific">Halteria grandinella</name>
    <dbReference type="NCBI Taxonomy" id="5974"/>
    <lineage>
        <taxon>Eukaryota</taxon>
        <taxon>Sar</taxon>
        <taxon>Alveolata</taxon>
        <taxon>Ciliophora</taxon>
        <taxon>Intramacronucleata</taxon>
        <taxon>Spirotrichea</taxon>
        <taxon>Stichotrichia</taxon>
        <taxon>Sporadotrichida</taxon>
        <taxon>Halteriidae</taxon>
        <taxon>Halteria</taxon>
    </lineage>
</organism>
<name>A0A8J8NFD7_HALGN</name>
<evidence type="ECO:0000313" key="5">
    <source>
        <dbReference type="EMBL" id="TNV73764.1"/>
    </source>
</evidence>
<evidence type="ECO:0000256" key="3">
    <source>
        <dbReference type="ARBA" id="ARBA00023004"/>
    </source>
</evidence>
<accession>A0A8J8NFD7</accession>
<dbReference type="OrthoDB" id="311396at2759"/>
<evidence type="ECO:0000259" key="4">
    <source>
        <dbReference type="PROSITE" id="PS50255"/>
    </source>
</evidence>
<comment type="caution">
    <text evidence="5">The sequence shown here is derived from an EMBL/GenBank/DDBJ whole genome shotgun (WGS) entry which is preliminary data.</text>
</comment>
<dbReference type="SUPFAM" id="SSF55856">
    <property type="entry name" value="Cytochrome b5-like heme/steroid binding domain"/>
    <property type="match status" value="1"/>
</dbReference>
<evidence type="ECO:0000256" key="2">
    <source>
        <dbReference type="ARBA" id="ARBA00022723"/>
    </source>
</evidence>
<dbReference type="GO" id="GO:0020037">
    <property type="term" value="F:heme binding"/>
    <property type="evidence" value="ECO:0007669"/>
    <property type="project" value="TreeGrafter"/>
</dbReference>
<dbReference type="GO" id="GO:0046872">
    <property type="term" value="F:metal ion binding"/>
    <property type="evidence" value="ECO:0007669"/>
    <property type="project" value="UniProtKB-KW"/>
</dbReference>
<gene>
    <name evidence="5" type="ORF">FGO68_gene15985</name>
</gene>
<proteinExistence type="predicted"/>
<dbReference type="EMBL" id="RRYP01018144">
    <property type="protein sequence ID" value="TNV73764.1"/>
    <property type="molecule type" value="Genomic_DNA"/>
</dbReference>
<evidence type="ECO:0000256" key="1">
    <source>
        <dbReference type="ARBA" id="ARBA00022617"/>
    </source>
</evidence>
<evidence type="ECO:0000313" key="6">
    <source>
        <dbReference type="Proteomes" id="UP000785679"/>
    </source>
</evidence>
<dbReference type="Pfam" id="PF00173">
    <property type="entry name" value="Cyt-b5"/>
    <property type="match status" value="1"/>
</dbReference>
<keyword evidence="6" id="KW-1185">Reference proteome</keyword>
<keyword evidence="3" id="KW-0408">Iron</keyword>
<dbReference type="InterPro" id="IPR001199">
    <property type="entry name" value="Cyt_B5-like_heme/steroid-bd"/>
</dbReference>
<keyword evidence="1" id="KW-0349">Heme</keyword>
<dbReference type="SMART" id="SM01117">
    <property type="entry name" value="Cyt-b5"/>
    <property type="match status" value="1"/>
</dbReference>
<dbReference type="InterPro" id="IPR036400">
    <property type="entry name" value="Cyt_B5-like_heme/steroid_sf"/>
</dbReference>